<evidence type="ECO:0000313" key="3">
    <source>
        <dbReference type="Proteomes" id="UP001470230"/>
    </source>
</evidence>
<proteinExistence type="predicted"/>
<reference evidence="2 3" key="1">
    <citation type="submission" date="2024-04" db="EMBL/GenBank/DDBJ databases">
        <title>Tritrichomonas musculus Genome.</title>
        <authorList>
            <person name="Alves-Ferreira E."/>
            <person name="Grigg M."/>
            <person name="Lorenzi H."/>
            <person name="Galac M."/>
        </authorList>
    </citation>
    <scope>NUCLEOTIDE SEQUENCE [LARGE SCALE GENOMIC DNA]</scope>
    <source>
        <strain evidence="2 3">EAF2021</strain>
    </source>
</reference>
<organism evidence="2 3">
    <name type="scientific">Tritrichomonas musculus</name>
    <dbReference type="NCBI Taxonomy" id="1915356"/>
    <lineage>
        <taxon>Eukaryota</taxon>
        <taxon>Metamonada</taxon>
        <taxon>Parabasalia</taxon>
        <taxon>Tritrichomonadida</taxon>
        <taxon>Tritrichomonadidae</taxon>
        <taxon>Tritrichomonas</taxon>
    </lineage>
</organism>
<name>A0ABR2L1L6_9EUKA</name>
<dbReference type="PANTHER" id="PTHR43223">
    <property type="entry name" value="ALKYL/ARYL-SULFATASE"/>
    <property type="match status" value="1"/>
</dbReference>
<sequence length="293" mass="32405">MSYVYNANEKDATQITHKYNESLLEKRDPNQLKIENEDVENAKAHLILALGDNDICDDEGNIIYDSKKQPLLQFPSFPDTFNPYLWQINKDNQFAGILKMTEGFCVATGIDIAAIGFIKSNTGWIILDCGNYAESATTAQKLAEKATGEQIHGRVKCVIYSHSHLDRYGGAEAFVRQDQVGKIPVISPCDYEQSLVDDNLYAGIAMSRRLQYQGGMFLKSGQKGSAGAGISFSLGIRGRTSMIMPTLQIAKEEQMTIDGVTLAFIPSPGTETRSRMCAYDSTHKVLYLGDNSM</sequence>
<dbReference type="EMBL" id="JAPFFF010000002">
    <property type="protein sequence ID" value="KAK8897250.1"/>
    <property type="molecule type" value="Genomic_DNA"/>
</dbReference>
<evidence type="ECO:0000259" key="1">
    <source>
        <dbReference type="Pfam" id="PF00753"/>
    </source>
</evidence>
<dbReference type="SUPFAM" id="SSF56281">
    <property type="entry name" value="Metallo-hydrolase/oxidoreductase"/>
    <property type="match status" value="1"/>
</dbReference>
<dbReference type="Proteomes" id="UP001470230">
    <property type="component" value="Unassembled WGS sequence"/>
</dbReference>
<keyword evidence="3" id="KW-1185">Reference proteome</keyword>
<dbReference type="Gene3D" id="3.60.15.30">
    <property type="entry name" value="Metallo-beta-lactamase domain"/>
    <property type="match status" value="1"/>
</dbReference>
<dbReference type="PANTHER" id="PTHR43223:SF1">
    <property type="entry name" value="ALKYL_ARYL-SULFATASE BDS1"/>
    <property type="match status" value="1"/>
</dbReference>
<dbReference type="Pfam" id="PF00753">
    <property type="entry name" value="Lactamase_B"/>
    <property type="match status" value="1"/>
</dbReference>
<evidence type="ECO:0000313" key="2">
    <source>
        <dbReference type="EMBL" id="KAK8897250.1"/>
    </source>
</evidence>
<accession>A0ABR2L1L6</accession>
<dbReference type="InterPro" id="IPR001279">
    <property type="entry name" value="Metallo-B-lactamas"/>
</dbReference>
<dbReference type="InterPro" id="IPR052195">
    <property type="entry name" value="Bact_Alkyl/Aryl-Sulfatase"/>
</dbReference>
<gene>
    <name evidence="2" type="ORF">M9Y10_015189</name>
</gene>
<comment type="caution">
    <text evidence="2">The sequence shown here is derived from an EMBL/GenBank/DDBJ whole genome shotgun (WGS) entry which is preliminary data.</text>
</comment>
<protein>
    <recommendedName>
        <fullName evidence="1">Metallo-beta-lactamase domain-containing protein</fullName>
    </recommendedName>
</protein>
<feature type="domain" description="Metallo-beta-lactamase" evidence="1">
    <location>
        <begin position="114"/>
        <end position="184"/>
    </location>
</feature>
<dbReference type="InterPro" id="IPR036866">
    <property type="entry name" value="RibonucZ/Hydroxyglut_hydro"/>
</dbReference>